<gene>
    <name evidence="1" type="ORF">HDF16_003451</name>
</gene>
<evidence type="ECO:0000313" key="1">
    <source>
        <dbReference type="EMBL" id="MBB5058737.1"/>
    </source>
</evidence>
<accession>A0A7W7ZF82</accession>
<sequence length="46" mass="5025">MNHALPAVSTPAFETLVIPGESAFQLVYYPTYGCNYGCITIFPPTE</sequence>
<keyword evidence="2" id="KW-1185">Reference proteome</keyword>
<protein>
    <submittedName>
        <fullName evidence="1">Uncharacterized protein</fullName>
    </submittedName>
</protein>
<name>A0A7W7ZF82_9BACT</name>
<dbReference type="AlphaFoldDB" id="A0A7W7ZF82"/>
<dbReference type="Proteomes" id="UP000540989">
    <property type="component" value="Unassembled WGS sequence"/>
</dbReference>
<organism evidence="1 2">
    <name type="scientific">Granulicella aggregans</name>
    <dbReference type="NCBI Taxonomy" id="474949"/>
    <lineage>
        <taxon>Bacteria</taxon>
        <taxon>Pseudomonadati</taxon>
        <taxon>Acidobacteriota</taxon>
        <taxon>Terriglobia</taxon>
        <taxon>Terriglobales</taxon>
        <taxon>Acidobacteriaceae</taxon>
        <taxon>Granulicella</taxon>
    </lineage>
</organism>
<dbReference type="EMBL" id="JACHIP010000004">
    <property type="protein sequence ID" value="MBB5058737.1"/>
    <property type="molecule type" value="Genomic_DNA"/>
</dbReference>
<reference evidence="1 2" key="1">
    <citation type="submission" date="2020-08" db="EMBL/GenBank/DDBJ databases">
        <title>Genomic Encyclopedia of Type Strains, Phase IV (KMG-V): Genome sequencing to study the core and pangenomes of soil and plant-associated prokaryotes.</title>
        <authorList>
            <person name="Whitman W."/>
        </authorList>
    </citation>
    <scope>NUCLEOTIDE SEQUENCE [LARGE SCALE GENOMIC DNA]</scope>
    <source>
        <strain evidence="1 2">M8UP14</strain>
    </source>
</reference>
<proteinExistence type="predicted"/>
<comment type="caution">
    <text evidence="1">The sequence shown here is derived from an EMBL/GenBank/DDBJ whole genome shotgun (WGS) entry which is preliminary data.</text>
</comment>
<evidence type="ECO:0000313" key="2">
    <source>
        <dbReference type="Proteomes" id="UP000540989"/>
    </source>
</evidence>